<evidence type="ECO:0000256" key="1">
    <source>
        <dbReference type="SAM" id="Phobius"/>
    </source>
</evidence>
<accession>A0A915IYQ1</accession>
<dbReference type="Proteomes" id="UP000887565">
    <property type="component" value="Unplaced"/>
</dbReference>
<evidence type="ECO:0000313" key="2">
    <source>
        <dbReference type="Proteomes" id="UP000887565"/>
    </source>
</evidence>
<keyword evidence="1" id="KW-1133">Transmembrane helix</keyword>
<keyword evidence="2" id="KW-1185">Reference proteome</keyword>
<protein>
    <submittedName>
        <fullName evidence="3">Uncharacterized protein</fullName>
    </submittedName>
</protein>
<keyword evidence="1" id="KW-0472">Membrane</keyword>
<name>A0A915IYQ1_ROMCU</name>
<evidence type="ECO:0000313" key="3">
    <source>
        <dbReference type="WBParaSite" id="nRc.2.0.1.t18954-RA"/>
    </source>
</evidence>
<feature type="transmembrane region" description="Helical" evidence="1">
    <location>
        <begin position="48"/>
        <end position="67"/>
    </location>
</feature>
<organism evidence="2 3">
    <name type="scientific">Romanomermis culicivorax</name>
    <name type="common">Nematode worm</name>
    <dbReference type="NCBI Taxonomy" id="13658"/>
    <lineage>
        <taxon>Eukaryota</taxon>
        <taxon>Metazoa</taxon>
        <taxon>Ecdysozoa</taxon>
        <taxon>Nematoda</taxon>
        <taxon>Enoplea</taxon>
        <taxon>Dorylaimia</taxon>
        <taxon>Mermithida</taxon>
        <taxon>Mermithoidea</taxon>
        <taxon>Mermithidae</taxon>
        <taxon>Romanomermis</taxon>
    </lineage>
</organism>
<dbReference type="WBParaSite" id="nRc.2.0.1.t18954-RA">
    <property type="protein sequence ID" value="nRc.2.0.1.t18954-RA"/>
    <property type="gene ID" value="nRc.2.0.1.g18954"/>
</dbReference>
<dbReference type="AlphaFoldDB" id="A0A915IYQ1"/>
<proteinExistence type="predicted"/>
<sequence length="151" mass="16821">MQISNGHPADRNKSVWQCSVIERRSEEEGNISSGAGDRDSALTPNTRFSMTNSIFAIFLAILSLMIMQSAGQRCEMLDSWKTMEGTVAFTAISWSSISDAVQTNDNGDYNLQKVFTKANNCWANRNYRLHFGKTECQPFEQAVVPAVGQGW</sequence>
<keyword evidence="1" id="KW-0812">Transmembrane</keyword>
<reference evidence="3" key="1">
    <citation type="submission" date="2022-11" db="UniProtKB">
        <authorList>
            <consortium name="WormBaseParasite"/>
        </authorList>
    </citation>
    <scope>IDENTIFICATION</scope>
</reference>